<feature type="signal peptide" evidence="2">
    <location>
        <begin position="1"/>
        <end position="25"/>
    </location>
</feature>
<evidence type="ECO:0000313" key="3">
    <source>
        <dbReference type="EMBL" id="KAK3108870.1"/>
    </source>
</evidence>
<keyword evidence="2" id="KW-0732">Signal</keyword>
<gene>
    <name evidence="3" type="ORF">FSP39_017612</name>
</gene>
<evidence type="ECO:0008006" key="5">
    <source>
        <dbReference type="Google" id="ProtNLM"/>
    </source>
</evidence>
<evidence type="ECO:0000256" key="2">
    <source>
        <dbReference type="SAM" id="SignalP"/>
    </source>
</evidence>
<reference evidence="3" key="1">
    <citation type="submission" date="2019-08" db="EMBL/GenBank/DDBJ databases">
        <title>The improved chromosome-level genome for the pearl oyster Pinctada fucata martensii using PacBio sequencing and Hi-C.</title>
        <authorList>
            <person name="Zheng Z."/>
        </authorList>
    </citation>
    <scope>NUCLEOTIDE SEQUENCE</scope>
    <source>
        <strain evidence="3">ZZ-2019</strain>
        <tissue evidence="3">Adductor muscle</tissue>
    </source>
</reference>
<feature type="chain" id="PRO_5041720398" description="Kynurenine formamidase" evidence="2">
    <location>
        <begin position="26"/>
        <end position="287"/>
    </location>
</feature>
<dbReference type="InterPro" id="IPR007325">
    <property type="entry name" value="KFase/CYL"/>
</dbReference>
<dbReference type="InterPro" id="IPR037175">
    <property type="entry name" value="KFase_sf"/>
</dbReference>
<dbReference type="PANTHER" id="PTHR31118:SF12">
    <property type="entry name" value="CYCLASE-LIKE PROTEIN 2"/>
    <property type="match status" value="1"/>
</dbReference>
<keyword evidence="4" id="KW-1185">Reference proteome</keyword>
<dbReference type="SUPFAM" id="SSF102198">
    <property type="entry name" value="Putative cyclase"/>
    <property type="match status" value="1"/>
</dbReference>
<dbReference type="Pfam" id="PF04199">
    <property type="entry name" value="Cyclase"/>
    <property type="match status" value="1"/>
</dbReference>
<comment type="caution">
    <text evidence="3">The sequence shown here is derived from an EMBL/GenBank/DDBJ whole genome shotgun (WGS) entry which is preliminary data.</text>
</comment>
<dbReference type="GO" id="GO:0004061">
    <property type="term" value="F:arylformamidase activity"/>
    <property type="evidence" value="ECO:0007669"/>
    <property type="project" value="InterPro"/>
</dbReference>
<dbReference type="Gene3D" id="3.50.30.50">
    <property type="entry name" value="Putative cyclase"/>
    <property type="match status" value="1"/>
</dbReference>
<dbReference type="Proteomes" id="UP001186944">
    <property type="component" value="Unassembled WGS sequence"/>
</dbReference>
<name>A0AA88YXA4_PINIB</name>
<dbReference type="PANTHER" id="PTHR31118">
    <property type="entry name" value="CYCLASE-LIKE PROTEIN 2"/>
    <property type="match status" value="1"/>
</dbReference>
<accession>A0AA88YXA4</accession>
<proteinExistence type="inferred from homology"/>
<protein>
    <recommendedName>
        <fullName evidence="5">Kynurenine formamidase</fullName>
    </recommendedName>
</protein>
<sequence length="287" mass="32112">MVFSSRRRVFISLSCVVLSLKFGDGLQVFDLTHKQGPSTIYWPGNPAYNFTILARQQYPNYWFESNYFCTAEHSGTHLDSPAHFYKDKYRTDELSMDKLYGPGVIINVVAKARENPDYQVTINDIRNWEEEHGRIPNGAAIIMNSGWHKKYPNKEEVFNSTTPNDPSTFHFPGWHENTTQWLVTNRNPNLIGVDTPSTDYGQSKTFPTHVILGGNNIPGLENVANLDAIPASGTVIFAAVVKLEDGSGGPARIFAVSGDMFPTSSSYQNAPPPIFIIMISVFLLFLL</sequence>
<evidence type="ECO:0000313" key="4">
    <source>
        <dbReference type="Proteomes" id="UP001186944"/>
    </source>
</evidence>
<comment type="similarity">
    <text evidence="1">Belongs to the Cyclase 1 superfamily.</text>
</comment>
<evidence type="ECO:0000256" key="1">
    <source>
        <dbReference type="ARBA" id="ARBA00007865"/>
    </source>
</evidence>
<dbReference type="AlphaFoldDB" id="A0AA88YXA4"/>
<dbReference type="GO" id="GO:0019441">
    <property type="term" value="P:L-tryptophan catabolic process to kynurenine"/>
    <property type="evidence" value="ECO:0007669"/>
    <property type="project" value="InterPro"/>
</dbReference>
<organism evidence="3 4">
    <name type="scientific">Pinctada imbricata</name>
    <name type="common">Atlantic pearl-oyster</name>
    <name type="synonym">Pinctada martensii</name>
    <dbReference type="NCBI Taxonomy" id="66713"/>
    <lineage>
        <taxon>Eukaryota</taxon>
        <taxon>Metazoa</taxon>
        <taxon>Spiralia</taxon>
        <taxon>Lophotrochozoa</taxon>
        <taxon>Mollusca</taxon>
        <taxon>Bivalvia</taxon>
        <taxon>Autobranchia</taxon>
        <taxon>Pteriomorphia</taxon>
        <taxon>Pterioida</taxon>
        <taxon>Pterioidea</taxon>
        <taxon>Pteriidae</taxon>
        <taxon>Pinctada</taxon>
    </lineage>
</organism>
<dbReference type="EMBL" id="VSWD01000001">
    <property type="protein sequence ID" value="KAK3108870.1"/>
    <property type="molecule type" value="Genomic_DNA"/>
</dbReference>